<accession>A0A846HLH1</accession>
<evidence type="ECO:0000313" key="4">
    <source>
        <dbReference type="EMBL" id="NEU76861.1"/>
    </source>
</evidence>
<dbReference type="EMBL" id="JTCM02000137">
    <property type="protein sequence ID" value="NEU76861.1"/>
    <property type="molecule type" value="Genomic_DNA"/>
</dbReference>
<comment type="similarity">
    <text evidence="1">Belongs to the EamA transporter family.</text>
</comment>
<feature type="transmembrane region" description="Helical" evidence="2">
    <location>
        <begin position="288"/>
        <end position="308"/>
    </location>
</feature>
<keyword evidence="2" id="KW-0472">Membrane</keyword>
<dbReference type="Proteomes" id="UP000031549">
    <property type="component" value="Unassembled WGS sequence"/>
</dbReference>
<dbReference type="InterPro" id="IPR037185">
    <property type="entry name" value="EmrE-like"/>
</dbReference>
<sequence>MTIQYSSNSEKIGQLSLSVLETSPDIKTKESNNMAIAAILLAVGTLAFTPILIRSSQTEVGADASIFNRYWIATTFLLLWNSLRTVRRFWIKSQNLSSQLDEQTSSPISYTSQTVSLLLVSGLFLAATTVLWSWSLTQTNVANSALIHNFSIFFTTTAEWLFFKQRFHKNFLMGGAIAVGGIILLGLNDLQFELDNLLGDIVSFVSSIAFCGFLMSAERVRDRVSATTTIFWWYGIGIILTLPLALINHEQLFPISWQGWYSAIVLGFNAVIVHFLEIYSLRKLSASFVALVFLLDPILTSIFAWWIFGETLPWLNLLAFSVILVGLYLAISSPSVAMNFEGDK</sequence>
<reference evidence="4 5" key="1">
    <citation type="journal article" date="2015" name="Genome Announc.">
        <title>Draft Genome Sequence of Cyanobacterium Hassallia byssoidea Strain VB512170, Isolated from Monuments in India.</title>
        <authorList>
            <person name="Singh D."/>
            <person name="Chandrababunaidu M.M."/>
            <person name="Panda A."/>
            <person name="Sen D."/>
            <person name="Bhattacharyya S."/>
            <person name="Adhikary S.P."/>
            <person name="Tripathy S."/>
        </authorList>
    </citation>
    <scope>NUCLEOTIDE SEQUENCE [LARGE SCALE GENOMIC DNA]</scope>
    <source>
        <strain evidence="4 5">VB512170</strain>
    </source>
</reference>
<feature type="transmembrane region" description="Helical" evidence="2">
    <location>
        <begin position="146"/>
        <end position="163"/>
    </location>
</feature>
<dbReference type="SUPFAM" id="SSF103481">
    <property type="entry name" value="Multidrug resistance efflux transporter EmrE"/>
    <property type="match status" value="2"/>
</dbReference>
<feature type="transmembrane region" description="Helical" evidence="2">
    <location>
        <begin position="65"/>
        <end position="83"/>
    </location>
</feature>
<feature type="transmembrane region" description="Helical" evidence="2">
    <location>
        <begin position="34"/>
        <end position="53"/>
    </location>
</feature>
<keyword evidence="2" id="KW-0812">Transmembrane</keyword>
<evidence type="ECO:0000259" key="3">
    <source>
        <dbReference type="Pfam" id="PF00892"/>
    </source>
</evidence>
<dbReference type="InterPro" id="IPR000620">
    <property type="entry name" value="EamA_dom"/>
</dbReference>
<evidence type="ECO:0000313" key="5">
    <source>
        <dbReference type="Proteomes" id="UP000031549"/>
    </source>
</evidence>
<evidence type="ECO:0000256" key="1">
    <source>
        <dbReference type="ARBA" id="ARBA00007362"/>
    </source>
</evidence>
<feature type="transmembrane region" description="Helical" evidence="2">
    <location>
        <begin position="170"/>
        <end position="187"/>
    </location>
</feature>
<protein>
    <submittedName>
        <fullName evidence="4">DMT family transporter</fullName>
    </submittedName>
</protein>
<name>A0A846HLH1_9CYAN</name>
<comment type="caution">
    <text evidence="4">The sequence shown here is derived from an EMBL/GenBank/DDBJ whole genome shotgun (WGS) entry which is preliminary data.</text>
</comment>
<feature type="transmembrane region" description="Helical" evidence="2">
    <location>
        <begin position="115"/>
        <end position="134"/>
    </location>
</feature>
<proteinExistence type="inferred from homology"/>
<dbReference type="Pfam" id="PF00892">
    <property type="entry name" value="EamA"/>
    <property type="match status" value="2"/>
</dbReference>
<dbReference type="RefSeq" id="WP_163519359.1">
    <property type="nucleotide sequence ID" value="NZ_JTCM02000137.1"/>
</dbReference>
<feature type="domain" description="EamA" evidence="3">
    <location>
        <begin position="198"/>
        <end position="330"/>
    </location>
</feature>
<dbReference type="GO" id="GO:0016020">
    <property type="term" value="C:membrane"/>
    <property type="evidence" value="ECO:0007669"/>
    <property type="project" value="InterPro"/>
</dbReference>
<keyword evidence="2" id="KW-1133">Transmembrane helix</keyword>
<dbReference type="PANTHER" id="PTHR22911">
    <property type="entry name" value="ACYL-MALONYL CONDENSING ENZYME-RELATED"/>
    <property type="match status" value="1"/>
</dbReference>
<organism evidence="4 5">
    <name type="scientific">Hassallia byssoidea VB512170</name>
    <dbReference type="NCBI Taxonomy" id="1304833"/>
    <lineage>
        <taxon>Bacteria</taxon>
        <taxon>Bacillati</taxon>
        <taxon>Cyanobacteriota</taxon>
        <taxon>Cyanophyceae</taxon>
        <taxon>Nostocales</taxon>
        <taxon>Tolypothrichaceae</taxon>
        <taxon>Hassallia</taxon>
    </lineage>
</organism>
<feature type="transmembrane region" description="Helical" evidence="2">
    <location>
        <begin position="259"/>
        <end position="276"/>
    </location>
</feature>
<keyword evidence="5" id="KW-1185">Reference proteome</keyword>
<feature type="domain" description="EamA" evidence="3">
    <location>
        <begin position="34"/>
        <end position="185"/>
    </location>
</feature>
<dbReference type="PANTHER" id="PTHR22911:SF76">
    <property type="entry name" value="EAMA DOMAIN-CONTAINING PROTEIN"/>
    <property type="match status" value="1"/>
</dbReference>
<gene>
    <name evidence="4" type="ORF">PI95_031265</name>
</gene>
<feature type="transmembrane region" description="Helical" evidence="2">
    <location>
        <begin position="199"/>
        <end position="217"/>
    </location>
</feature>
<feature type="transmembrane region" description="Helical" evidence="2">
    <location>
        <begin position="229"/>
        <end position="247"/>
    </location>
</feature>
<feature type="transmembrane region" description="Helical" evidence="2">
    <location>
        <begin position="314"/>
        <end position="331"/>
    </location>
</feature>
<dbReference type="AlphaFoldDB" id="A0A846HLH1"/>
<evidence type="ECO:0000256" key="2">
    <source>
        <dbReference type="SAM" id="Phobius"/>
    </source>
</evidence>